<feature type="transmembrane region" description="Helical" evidence="7">
    <location>
        <begin position="158"/>
        <end position="182"/>
    </location>
</feature>
<feature type="transmembrane region" description="Helical" evidence="7">
    <location>
        <begin position="21"/>
        <end position="41"/>
    </location>
</feature>
<feature type="transmembrane region" description="Helical" evidence="7">
    <location>
        <begin position="286"/>
        <end position="303"/>
    </location>
</feature>
<evidence type="ECO:0000256" key="7">
    <source>
        <dbReference type="SAM" id="Phobius"/>
    </source>
</evidence>
<evidence type="ECO:0000256" key="3">
    <source>
        <dbReference type="ARBA" id="ARBA00022475"/>
    </source>
</evidence>
<keyword evidence="4 7" id="KW-0812">Transmembrane</keyword>
<reference evidence="9 10" key="1">
    <citation type="journal article" date="2019" name="Int. J. Syst. Evol. Microbiol.">
        <title>Thermogemmatispora aurantia sp. nov. and Thermogemmatispora argillosa sp. nov., within the class Ktedonobacteria, and emended description of the genus Thermogemmatispora.</title>
        <authorList>
            <person name="Zheng Y."/>
            <person name="Wang C.M."/>
            <person name="Sakai Y."/>
            <person name="Abe K."/>
            <person name="Yokota A."/>
            <person name="Yabe S."/>
        </authorList>
    </citation>
    <scope>NUCLEOTIDE SEQUENCE [LARGE SCALE GENOMIC DNA]</scope>
    <source>
        <strain evidence="9 10">A1-2</strain>
    </source>
</reference>
<evidence type="ECO:0000256" key="5">
    <source>
        <dbReference type="ARBA" id="ARBA00022989"/>
    </source>
</evidence>
<dbReference type="InterPro" id="IPR051258">
    <property type="entry name" value="Diverse_Substrate_Transporter"/>
</dbReference>
<evidence type="ECO:0000256" key="2">
    <source>
        <dbReference type="ARBA" id="ARBA00007362"/>
    </source>
</evidence>
<organism evidence="9 10">
    <name type="scientific">Thermogemmatispora aurantia</name>
    <dbReference type="NCBI Taxonomy" id="2045279"/>
    <lineage>
        <taxon>Bacteria</taxon>
        <taxon>Bacillati</taxon>
        <taxon>Chloroflexota</taxon>
        <taxon>Ktedonobacteria</taxon>
        <taxon>Thermogemmatisporales</taxon>
        <taxon>Thermogemmatisporaceae</taxon>
        <taxon>Thermogemmatispora</taxon>
    </lineage>
</organism>
<comment type="similarity">
    <text evidence="2">Belongs to the EamA transporter family.</text>
</comment>
<protein>
    <submittedName>
        <fullName evidence="9">Membrane protein</fullName>
    </submittedName>
</protein>
<dbReference type="PANTHER" id="PTHR42920">
    <property type="entry name" value="OS03G0707200 PROTEIN-RELATED"/>
    <property type="match status" value="1"/>
</dbReference>
<dbReference type="InterPro" id="IPR037185">
    <property type="entry name" value="EmrE-like"/>
</dbReference>
<evidence type="ECO:0000256" key="1">
    <source>
        <dbReference type="ARBA" id="ARBA00004651"/>
    </source>
</evidence>
<evidence type="ECO:0000313" key="10">
    <source>
        <dbReference type="Proteomes" id="UP000334820"/>
    </source>
</evidence>
<evidence type="ECO:0000256" key="4">
    <source>
        <dbReference type="ARBA" id="ARBA00022692"/>
    </source>
</evidence>
<name>A0A5J4K389_9CHLR</name>
<comment type="subcellular location">
    <subcellularLocation>
        <location evidence="1">Cell membrane</location>
        <topology evidence="1">Multi-pass membrane protein</topology>
    </subcellularLocation>
</comment>
<dbReference type="InterPro" id="IPR000620">
    <property type="entry name" value="EamA_dom"/>
</dbReference>
<feature type="transmembrane region" description="Helical" evidence="7">
    <location>
        <begin position="135"/>
        <end position="152"/>
    </location>
</feature>
<dbReference type="PANTHER" id="PTHR42920:SF15">
    <property type="entry name" value="MEMBRANE PROTEIN"/>
    <property type="match status" value="1"/>
</dbReference>
<feature type="domain" description="EamA" evidence="8">
    <location>
        <begin position="167"/>
        <end position="303"/>
    </location>
</feature>
<sequence>MQVSSRPPTSQRRSRQSLAGLAPLGASCLWGGMYVVSRASFGAIPPVTLGLLRLLLGGAALWLVLRLSGPREPLPREEGWRLPLLGLCITATITTQFIGTDLASAHDGALLTTITPLFIVPLAWLLLGERPRWRVVAGTLLALAGVVIIVGSEQGSSLSAQAGSLLIGDGLLIISAFFWALFTVLGTPLVRKHSALAVTTYGTLWSLVFFAPLALWELAQRPALSLSPTSLASVLYLGLGATALAWFLWYRGVERLPAGVAAIFFFAQPLVGGLLSALLLQEALGPGFWLGGLVLALGIILASL</sequence>
<dbReference type="GO" id="GO:0005886">
    <property type="term" value="C:plasma membrane"/>
    <property type="evidence" value="ECO:0007669"/>
    <property type="project" value="UniProtKB-SubCell"/>
</dbReference>
<keyword evidence="10" id="KW-1185">Reference proteome</keyword>
<dbReference type="AlphaFoldDB" id="A0A5J4K389"/>
<feature type="transmembrane region" description="Helical" evidence="7">
    <location>
        <begin position="110"/>
        <end position="128"/>
    </location>
</feature>
<dbReference type="SUPFAM" id="SSF103481">
    <property type="entry name" value="Multidrug resistance efflux transporter EmrE"/>
    <property type="match status" value="2"/>
</dbReference>
<dbReference type="Pfam" id="PF00892">
    <property type="entry name" value="EamA"/>
    <property type="match status" value="2"/>
</dbReference>
<keyword evidence="3" id="KW-1003">Cell membrane</keyword>
<accession>A0A5J4K389</accession>
<keyword evidence="6 7" id="KW-0472">Membrane</keyword>
<feature type="transmembrane region" description="Helical" evidence="7">
    <location>
        <begin position="228"/>
        <end position="249"/>
    </location>
</feature>
<dbReference type="RefSeq" id="WP_228026367.1">
    <property type="nucleotide sequence ID" value="NZ_BKZV01000002.1"/>
</dbReference>
<feature type="domain" description="EamA" evidence="8">
    <location>
        <begin position="24"/>
        <end position="150"/>
    </location>
</feature>
<feature type="transmembrane region" description="Helical" evidence="7">
    <location>
        <begin position="256"/>
        <end position="280"/>
    </location>
</feature>
<proteinExistence type="inferred from homology"/>
<dbReference type="EMBL" id="BKZV01000002">
    <property type="protein sequence ID" value="GER83194.1"/>
    <property type="molecule type" value="Genomic_DNA"/>
</dbReference>
<evidence type="ECO:0000256" key="6">
    <source>
        <dbReference type="ARBA" id="ARBA00023136"/>
    </source>
</evidence>
<feature type="transmembrane region" description="Helical" evidence="7">
    <location>
        <begin position="47"/>
        <end position="67"/>
    </location>
</feature>
<dbReference type="PROSITE" id="PS51257">
    <property type="entry name" value="PROKAR_LIPOPROTEIN"/>
    <property type="match status" value="1"/>
</dbReference>
<comment type="caution">
    <text evidence="9">The sequence shown here is derived from an EMBL/GenBank/DDBJ whole genome shotgun (WGS) entry which is preliminary data.</text>
</comment>
<keyword evidence="5 7" id="KW-1133">Transmembrane helix</keyword>
<gene>
    <name evidence="9" type="ORF">KTAU_18310</name>
</gene>
<feature type="transmembrane region" description="Helical" evidence="7">
    <location>
        <begin position="194"/>
        <end position="216"/>
    </location>
</feature>
<feature type="transmembrane region" description="Helical" evidence="7">
    <location>
        <begin position="79"/>
        <end position="98"/>
    </location>
</feature>
<evidence type="ECO:0000313" key="9">
    <source>
        <dbReference type="EMBL" id="GER83194.1"/>
    </source>
</evidence>
<dbReference type="Proteomes" id="UP000334820">
    <property type="component" value="Unassembled WGS sequence"/>
</dbReference>
<evidence type="ECO:0000259" key="8">
    <source>
        <dbReference type="Pfam" id="PF00892"/>
    </source>
</evidence>